<evidence type="ECO:0000313" key="2">
    <source>
        <dbReference type="EMBL" id="GIZ51708.1"/>
    </source>
</evidence>
<feature type="domain" description="DUF2382" evidence="1">
    <location>
        <begin position="85"/>
        <end position="197"/>
    </location>
</feature>
<dbReference type="InterPro" id="IPR019060">
    <property type="entry name" value="DUF2382"/>
</dbReference>
<reference evidence="2 3" key="1">
    <citation type="journal article" date="2022" name="Int. J. Syst. Evol. Microbiol.">
        <title>Noviherbaspirillum aridicola sp. nov., isolated from an arid soil in Pakistan.</title>
        <authorList>
            <person name="Khan I.U."/>
            <person name="Saqib M."/>
            <person name="Amin A."/>
            <person name="Hussain F."/>
            <person name="Li L."/>
            <person name="Liu Y.H."/>
            <person name="Fang B.Z."/>
            <person name="Ahmed I."/>
            <person name="Li W.J."/>
        </authorList>
    </citation>
    <scope>NUCLEOTIDE SEQUENCE [LARGE SCALE GENOMIC DNA]</scope>
    <source>
        <strain evidence="2 3">NCCP-691</strain>
    </source>
</reference>
<gene>
    <name evidence="2" type="ORF">NCCP691_17220</name>
</gene>
<dbReference type="RefSeq" id="WP_238482375.1">
    <property type="nucleotide sequence ID" value="NZ_BPMK01000007.1"/>
</dbReference>
<sequence>MSDITRGDGASSSAGALHARVQDASGNAASIVSLHAGDNGAQQAMVQLEDGRRVLVPANLLVRQDDGSYLLPFTFQGTTAHMRIPVIQEELHVDKRRVDTGRGVRLHKSVEQREELIDQPLLHDELVVEHVPVGRMVKEDEVPLTRYEGETLVLPVFEEVLVVQKQLMLKEEVRVTRRQREVHAPQKVTLRSEQVKVERFE</sequence>
<protein>
    <recommendedName>
        <fullName evidence="1">DUF2382 domain-containing protein</fullName>
    </recommendedName>
</protein>
<organism evidence="2 3">
    <name type="scientific">Noviherbaspirillum aridicola</name>
    <dbReference type="NCBI Taxonomy" id="2849687"/>
    <lineage>
        <taxon>Bacteria</taxon>
        <taxon>Pseudomonadati</taxon>
        <taxon>Pseudomonadota</taxon>
        <taxon>Betaproteobacteria</taxon>
        <taxon>Burkholderiales</taxon>
        <taxon>Oxalobacteraceae</taxon>
        <taxon>Noviherbaspirillum</taxon>
    </lineage>
</organism>
<dbReference type="InterPro" id="IPR052967">
    <property type="entry name" value="Stress_Response_Assoc"/>
</dbReference>
<evidence type="ECO:0000313" key="3">
    <source>
        <dbReference type="Proteomes" id="UP000887222"/>
    </source>
</evidence>
<dbReference type="PANTHER" id="PTHR38463:SF1">
    <property type="entry name" value="STRESS RESPONSE PROTEIN YSNF"/>
    <property type="match status" value="1"/>
</dbReference>
<accession>A0ABQ4Q3E5</accession>
<dbReference type="Pfam" id="PF09557">
    <property type="entry name" value="DUF2382"/>
    <property type="match status" value="1"/>
</dbReference>
<dbReference type="EMBL" id="BPMK01000007">
    <property type="protein sequence ID" value="GIZ51708.1"/>
    <property type="molecule type" value="Genomic_DNA"/>
</dbReference>
<proteinExistence type="predicted"/>
<keyword evidence="3" id="KW-1185">Reference proteome</keyword>
<name>A0ABQ4Q3E5_9BURK</name>
<dbReference type="Proteomes" id="UP000887222">
    <property type="component" value="Unassembled WGS sequence"/>
</dbReference>
<dbReference type="PANTHER" id="PTHR38463">
    <property type="entry name" value="STRESS RESPONSE PROTEIN YSNF"/>
    <property type="match status" value="1"/>
</dbReference>
<evidence type="ECO:0000259" key="1">
    <source>
        <dbReference type="Pfam" id="PF09557"/>
    </source>
</evidence>
<comment type="caution">
    <text evidence="2">The sequence shown here is derived from an EMBL/GenBank/DDBJ whole genome shotgun (WGS) entry which is preliminary data.</text>
</comment>